<feature type="transmembrane region" description="Helical" evidence="1">
    <location>
        <begin position="43"/>
        <end position="64"/>
    </location>
</feature>
<evidence type="ECO:0000256" key="1">
    <source>
        <dbReference type="SAM" id="Phobius"/>
    </source>
</evidence>
<dbReference type="Proteomes" id="UP001597541">
    <property type="component" value="Unassembled WGS sequence"/>
</dbReference>
<feature type="transmembrane region" description="Helical" evidence="1">
    <location>
        <begin position="6"/>
        <end position="23"/>
    </location>
</feature>
<sequence>MRIVTYFVKLCVMIVVFAVLFVLGRDLIFGSWIQLTDQLHQNLLEMAYTFVILIVSLITGHITVDRVGTISS</sequence>
<gene>
    <name evidence="2" type="ORF">ACFSUF_03230</name>
</gene>
<keyword evidence="1" id="KW-1133">Transmembrane helix</keyword>
<dbReference type="EMBL" id="JBHUME010000002">
    <property type="protein sequence ID" value="MFD2611432.1"/>
    <property type="molecule type" value="Genomic_DNA"/>
</dbReference>
<evidence type="ECO:0000313" key="2">
    <source>
        <dbReference type="EMBL" id="MFD2611432.1"/>
    </source>
</evidence>
<evidence type="ECO:0000313" key="3">
    <source>
        <dbReference type="Proteomes" id="UP001597541"/>
    </source>
</evidence>
<reference evidence="3" key="1">
    <citation type="journal article" date="2019" name="Int. J. Syst. Evol. Microbiol.">
        <title>The Global Catalogue of Microorganisms (GCM) 10K type strain sequencing project: providing services to taxonomists for standard genome sequencing and annotation.</title>
        <authorList>
            <consortium name="The Broad Institute Genomics Platform"/>
            <consortium name="The Broad Institute Genome Sequencing Center for Infectious Disease"/>
            <person name="Wu L."/>
            <person name="Ma J."/>
        </authorList>
    </citation>
    <scope>NUCLEOTIDE SEQUENCE [LARGE SCALE GENOMIC DNA]</scope>
    <source>
        <strain evidence="3">KCTC 3950</strain>
    </source>
</reference>
<dbReference type="RefSeq" id="WP_377600038.1">
    <property type="nucleotide sequence ID" value="NZ_JBHUME010000002.1"/>
</dbReference>
<organism evidence="2 3">
    <name type="scientific">Paenibacillus gansuensis</name>
    <dbReference type="NCBI Taxonomy" id="306542"/>
    <lineage>
        <taxon>Bacteria</taxon>
        <taxon>Bacillati</taxon>
        <taxon>Bacillota</taxon>
        <taxon>Bacilli</taxon>
        <taxon>Bacillales</taxon>
        <taxon>Paenibacillaceae</taxon>
        <taxon>Paenibacillus</taxon>
    </lineage>
</organism>
<protein>
    <submittedName>
        <fullName evidence="2">Uncharacterized protein</fullName>
    </submittedName>
</protein>
<comment type="caution">
    <text evidence="2">The sequence shown here is derived from an EMBL/GenBank/DDBJ whole genome shotgun (WGS) entry which is preliminary data.</text>
</comment>
<accession>A0ABW5P838</accession>
<keyword evidence="3" id="KW-1185">Reference proteome</keyword>
<keyword evidence="1" id="KW-0472">Membrane</keyword>
<proteinExistence type="predicted"/>
<keyword evidence="1" id="KW-0812">Transmembrane</keyword>
<name>A0ABW5P838_9BACL</name>